<evidence type="ECO:0000259" key="7">
    <source>
        <dbReference type="PROSITE" id="PS50940"/>
    </source>
</evidence>
<dbReference type="PANTHER" id="PTHR23301:SF0">
    <property type="entry name" value="CHITIN-BINDING TYPE-2 DOMAIN-CONTAINING PROTEIN-RELATED"/>
    <property type="match status" value="1"/>
</dbReference>
<keyword evidence="1" id="KW-0147">Chitin-binding</keyword>
<dbReference type="EnsemblMetazoa" id="AMAM009514-RA">
    <property type="protein sequence ID" value="AMAM009514-PA"/>
    <property type="gene ID" value="AMAM009514"/>
</dbReference>
<reference evidence="8" key="2">
    <citation type="submission" date="2020-05" db="UniProtKB">
        <authorList>
            <consortium name="EnsemblMetazoa"/>
        </authorList>
    </citation>
    <scope>IDENTIFICATION</scope>
    <source>
        <strain evidence="8">maculatus3</strain>
    </source>
</reference>
<dbReference type="VEuPathDB" id="VectorBase:AMAM009514"/>
<feature type="domain" description="Chitin-binding type-2" evidence="7">
    <location>
        <begin position="100"/>
        <end position="160"/>
    </location>
</feature>
<proteinExistence type="predicted"/>
<feature type="region of interest" description="Disordered" evidence="6">
    <location>
        <begin position="27"/>
        <end position="87"/>
    </location>
</feature>
<evidence type="ECO:0000256" key="3">
    <source>
        <dbReference type="ARBA" id="ARBA00022737"/>
    </source>
</evidence>
<keyword evidence="3" id="KW-0677">Repeat</keyword>
<evidence type="ECO:0000313" key="8">
    <source>
        <dbReference type="EnsemblMetazoa" id="AMAM009514-PA"/>
    </source>
</evidence>
<evidence type="ECO:0000256" key="4">
    <source>
        <dbReference type="ARBA" id="ARBA00023157"/>
    </source>
</evidence>
<sequence length="226" mass="24369">MCCPDGMYFNPDTQLCDDETNVDCQIEPPACETTTNSPDTTTTTSAEETPTQDPDISTTTDTTTTTSDTDTTTQESTTTEDTTSTAAVETTTVQEGVDLAALCAAQPTDSLVELAFPGECSMYVMCENRELVATELCPAGLHFNPILSVCDSPDHAECLEFVCQDNPVGSQVALASLNSCQRYFICIGNVTVERFCAPGTIYEAENEWCIVDDLENPCEVSILTVR</sequence>
<keyword evidence="4" id="KW-1015">Disulfide bond</keyword>
<evidence type="ECO:0000313" key="9">
    <source>
        <dbReference type="Proteomes" id="UP000075901"/>
    </source>
</evidence>
<name>A0A182SM52_9DIPT</name>
<dbReference type="InterPro" id="IPR051940">
    <property type="entry name" value="Chitin_bind-dev_reg"/>
</dbReference>
<dbReference type="Pfam" id="PF01607">
    <property type="entry name" value="CBM_14"/>
    <property type="match status" value="2"/>
</dbReference>
<evidence type="ECO:0000256" key="5">
    <source>
        <dbReference type="ARBA" id="ARBA00023180"/>
    </source>
</evidence>
<dbReference type="InterPro" id="IPR036508">
    <property type="entry name" value="Chitin-bd_dom_sf"/>
</dbReference>
<dbReference type="GO" id="GO:0008061">
    <property type="term" value="F:chitin binding"/>
    <property type="evidence" value="ECO:0007669"/>
    <property type="project" value="UniProtKB-KW"/>
</dbReference>
<protein>
    <recommendedName>
        <fullName evidence="7">Chitin-binding type-2 domain-containing protein</fullName>
    </recommendedName>
</protein>
<feature type="domain" description="Chitin-binding type-2" evidence="7">
    <location>
        <begin position="163"/>
        <end position="220"/>
    </location>
</feature>
<feature type="compositionally biased region" description="Low complexity" evidence="6">
    <location>
        <begin position="32"/>
        <end position="87"/>
    </location>
</feature>
<dbReference type="PANTHER" id="PTHR23301">
    <property type="entry name" value="CHITIN BINDING PERITROPHIN-A"/>
    <property type="match status" value="1"/>
</dbReference>
<dbReference type="AlphaFoldDB" id="A0A182SM52"/>
<dbReference type="GO" id="GO:0005576">
    <property type="term" value="C:extracellular region"/>
    <property type="evidence" value="ECO:0007669"/>
    <property type="project" value="InterPro"/>
</dbReference>
<accession>A0A182SM52</accession>
<reference evidence="9" key="1">
    <citation type="submission" date="2013-09" db="EMBL/GenBank/DDBJ databases">
        <title>The Genome Sequence of Anopheles maculatus species B.</title>
        <authorList>
            <consortium name="The Broad Institute Genomics Platform"/>
            <person name="Neafsey D.E."/>
            <person name="Besansky N."/>
            <person name="Howell P."/>
            <person name="Walton C."/>
            <person name="Young S.K."/>
            <person name="Zeng Q."/>
            <person name="Gargeya S."/>
            <person name="Fitzgerald M."/>
            <person name="Haas B."/>
            <person name="Abouelleil A."/>
            <person name="Allen A.W."/>
            <person name="Alvarado L."/>
            <person name="Arachchi H.M."/>
            <person name="Berlin A.M."/>
            <person name="Chapman S.B."/>
            <person name="Gainer-Dewar J."/>
            <person name="Goldberg J."/>
            <person name="Griggs A."/>
            <person name="Gujja S."/>
            <person name="Hansen M."/>
            <person name="Howarth C."/>
            <person name="Imamovic A."/>
            <person name="Ireland A."/>
            <person name="Larimer J."/>
            <person name="McCowan C."/>
            <person name="Murphy C."/>
            <person name="Pearson M."/>
            <person name="Poon T.W."/>
            <person name="Priest M."/>
            <person name="Roberts A."/>
            <person name="Saif S."/>
            <person name="Shea T."/>
            <person name="Sisk P."/>
            <person name="Sykes S."/>
            <person name="Wortman J."/>
            <person name="Nusbaum C."/>
            <person name="Birren B."/>
        </authorList>
    </citation>
    <scope>NUCLEOTIDE SEQUENCE [LARGE SCALE GENOMIC DNA]</scope>
    <source>
        <strain evidence="9">maculatus3</strain>
    </source>
</reference>
<dbReference type="SUPFAM" id="SSF57625">
    <property type="entry name" value="Invertebrate chitin-binding proteins"/>
    <property type="match status" value="3"/>
</dbReference>
<evidence type="ECO:0000256" key="1">
    <source>
        <dbReference type="ARBA" id="ARBA00022669"/>
    </source>
</evidence>
<dbReference type="PROSITE" id="PS50940">
    <property type="entry name" value="CHIT_BIND_II"/>
    <property type="match status" value="2"/>
</dbReference>
<evidence type="ECO:0000256" key="6">
    <source>
        <dbReference type="SAM" id="MobiDB-lite"/>
    </source>
</evidence>
<keyword evidence="9" id="KW-1185">Reference proteome</keyword>
<dbReference type="Gene3D" id="2.170.140.10">
    <property type="entry name" value="Chitin binding domain"/>
    <property type="match status" value="2"/>
</dbReference>
<evidence type="ECO:0000256" key="2">
    <source>
        <dbReference type="ARBA" id="ARBA00022729"/>
    </source>
</evidence>
<dbReference type="Proteomes" id="UP000075901">
    <property type="component" value="Unassembled WGS sequence"/>
</dbReference>
<keyword evidence="2" id="KW-0732">Signal</keyword>
<organism evidence="8 9">
    <name type="scientific">Anopheles maculatus</name>
    <dbReference type="NCBI Taxonomy" id="74869"/>
    <lineage>
        <taxon>Eukaryota</taxon>
        <taxon>Metazoa</taxon>
        <taxon>Ecdysozoa</taxon>
        <taxon>Arthropoda</taxon>
        <taxon>Hexapoda</taxon>
        <taxon>Insecta</taxon>
        <taxon>Pterygota</taxon>
        <taxon>Neoptera</taxon>
        <taxon>Endopterygota</taxon>
        <taxon>Diptera</taxon>
        <taxon>Nematocera</taxon>
        <taxon>Culicoidea</taxon>
        <taxon>Culicidae</taxon>
        <taxon>Anophelinae</taxon>
        <taxon>Anopheles</taxon>
        <taxon>Anopheles maculatus group</taxon>
    </lineage>
</organism>
<dbReference type="InterPro" id="IPR002557">
    <property type="entry name" value="Chitin-bd_dom"/>
</dbReference>
<dbReference type="SMART" id="SM00494">
    <property type="entry name" value="ChtBD2"/>
    <property type="match status" value="2"/>
</dbReference>
<keyword evidence="5" id="KW-0325">Glycoprotein</keyword>